<dbReference type="AlphaFoldDB" id="A0A433ZZY2"/>
<reference evidence="3" key="1">
    <citation type="journal article" date="2019" name="Syst. Appl. Microbiol.">
        <title>Flavobacterium circumlabens sp. nov. and Flavobacterium cupreum sp. nov., two psychrotrophic species isolated from Antarctic environmental samples.</title>
        <authorList>
            <person name="Kralova S."/>
            <person name="Busse H.-J."/>
            <person name="Svec P."/>
            <person name="Maslanova I."/>
            <person name="Stankova E."/>
            <person name="Bartak M."/>
            <person name="Sedlacek I."/>
        </authorList>
    </citation>
    <scope>NUCLEOTIDE SEQUENCE [LARGE SCALE GENOMIC DNA]</scope>
    <source>
        <strain evidence="3">CCM 8825</strain>
    </source>
</reference>
<evidence type="ECO:0000313" key="3">
    <source>
        <dbReference type="Proteomes" id="UP000288102"/>
    </source>
</evidence>
<comment type="caution">
    <text evidence="2">The sequence shown here is derived from an EMBL/GenBank/DDBJ whole genome shotgun (WGS) entry which is preliminary data.</text>
</comment>
<feature type="compositionally biased region" description="Basic and acidic residues" evidence="1">
    <location>
        <begin position="1"/>
        <end position="23"/>
    </location>
</feature>
<evidence type="ECO:0000313" key="2">
    <source>
        <dbReference type="EMBL" id="RUT67637.1"/>
    </source>
</evidence>
<keyword evidence="3" id="KW-1185">Reference proteome</keyword>
<dbReference type="EMBL" id="QWDM01000108">
    <property type="protein sequence ID" value="RUT67637.1"/>
    <property type="molecule type" value="Genomic_DNA"/>
</dbReference>
<dbReference type="Proteomes" id="UP000288102">
    <property type="component" value="Unassembled WGS sequence"/>
</dbReference>
<organism evidence="2 3">
    <name type="scientific">Flavobacterium cupreum</name>
    <dbReference type="NCBI Taxonomy" id="2133766"/>
    <lineage>
        <taxon>Bacteria</taxon>
        <taxon>Pseudomonadati</taxon>
        <taxon>Bacteroidota</taxon>
        <taxon>Flavobacteriia</taxon>
        <taxon>Flavobacteriales</taxon>
        <taxon>Flavobacteriaceae</taxon>
        <taxon>Flavobacterium</taxon>
    </lineage>
</organism>
<protein>
    <submittedName>
        <fullName evidence="2">Uncharacterized protein</fullName>
    </submittedName>
</protein>
<feature type="region of interest" description="Disordered" evidence="1">
    <location>
        <begin position="1"/>
        <end position="60"/>
    </location>
</feature>
<gene>
    <name evidence="2" type="ORF">D0817_25400</name>
</gene>
<sequence>PRRDHGADAQDHAHLRTGRDRRGGRAAADRLAGMRTTGGPAGGPCGPPPHTTSYTEAEAQ</sequence>
<accession>A0A433ZZY2</accession>
<name>A0A433ZZY2_9FLAO</name>
<proteinExistence type="predicted"/>
<feature type="non-terminal residue" evidence="2">
    <location>
        <position position="1"/>
    </location>
</feature>
<evidence type="ECO:0000256" key="1">
    <source>
        <dbReference type="SAM" id="MobiDB-lite"/>
    </source>
</evidence>